<dbReference type="FunFam" id="2.80.10.50:FF:000047">
    <property type="entry name" value="Polypeptide N-acetylgalactosaminyltransferase"/>
    <property type="match status" value="1"/>
</dbReference>
<dbReference type="Gene3D" id="1.10.8.460">
    <property type="entry name" value="ppGaNTase-T1 linker domain-like"/>
    <property type="match status" value="1"/>
</dbReference>
<comment type="subcellular location">
    <subcellularLocation>
        <location evidence="2">Golgi apparatus membrane</location>
        <topology evidence="2">Single-pass type II membrane protein</topology>
    </subcellularLocation>
</comment>
<dbReference type="SUPFAM" id="SSF50370">
    <property type="entry name" value="Ricin B-like lectins"/>
    <property type="match status" value="1"/>
</dbReference>
<evidence type="ECO:0000313" key="21">
    <source>
        <dbReference type="EnsemblMetazoa" id="LLOJ007905-PA"/>
    </source>
</evidence>
<keyword evidence="11" id="KW-0735">Signal-anchor</keyword>
<dbReference type="GO" id="GO:0030246">
    <property type="term" value="F:carbohydrate binding"/>
    <property type="evidence" value="ECO:0007669"/>
    <property type="project" value="UniProtKB-KW"/>
</dbReference>
<keyword evidence="8" id="KW-0812">Transmembrane</keyword>
<keyword evidence="14" id="KW-0472">Membrane</keyword>
<comment type="cofactor">
    <cofactor evidence="1">
        <name>Mn(2+)</name>
        <dbReference type="ChEBI" id="CHEBI:29035"/>
    </cofactor>
</comment>
<comment type="pathway">
    <text evidence="3">Protein modification; protein glycosylation.</text>
</comment>
<comment type="catalytic activity">
    <reaction evidence="18">
        <text>L-threonyl-[protein] + UDP-N-acetyl-alpha-D-galactosamine = a 3-O-[N-acetyl-alpha-D-galactosaminyl]-L-threonyl-[protein] + UDP + H(+)</text>
        <dbReference type="Rhea" id="RHEA:52424"/>
        <dbReference type="Rhea" id="RHEA-COMP:11060"/>
        <dbReference type="Rhea" id="RHEA-COMP:11689"/>
        <dbReference type="ChEBI" id="CHEBI:15378"/>
        <dbReference type="ChEBI" id="CHEBI:30013"/>
        <dbReference type="ChEBI" id="CHEBI:58223"/>
        <dbReference type="ChEBI" id="CHEBI:67138"/>
        <dbReference type="ChEBI" id="CHEBI:87075"/>
        <dbReference type="EC" id="2.4.1.41"/>
    </reaction>
</comment>
<evidence type="ECO:0000256" key="9">
    <source>
        <dbReference type="ARBA" id="ARBA00022723"/>
    </source>
</evidence>
<dbReference type="PROSITE" id="PS50231">
    <property type="entry name" value="RICIN_B_LECTIN"/>
    <property type="match status" value="1"/>
</dbReference>
<evidence type="ECO:0000313" key="22">
    <source>
        <dbReference type="Proteomes" id="UP000092461"/>
    </source>
</evidence>
<organism evidence="21 22">
    <name type="scientific">Lutzomyia longipalpis</name>
    <name type="common">Sand fly</name>
    <dbReference type="NCBI Taxonomy" id="7200"/>
    <lineage>
        <taxon>Eukaryota</taxon>
        <taxon>Metazoa</taxon>
        <taxon>Ecdysozoa</taxon>
        <taxon>Arthropoda</taxon>
        <taxon>Hexapoda</taxon>
        <taxon>Insecta</taxon>
        <taxon>Pterygota</taxon>
        <taxon>Neoptera</taxon>
        <taxon>Endopterygota</taxon>
        <taxon>Diptera</taxon>
        <taxon>Nematocera</taxon>
        <taxon>Psychodoidea</taxon>
        <taxon>Psychodidae</taxon>
        <taxon>Lutzomyia</taxon>
        <taxon>Lutzomyia</taxon>
    </lineage>
</organism>
<evidence type="ECO:0000256" key="17">
    <source>
        <dbReference type="ARBA" id="ARBA00023211"/>
    </source>
</evidence>
<dbReference type="PANTHER" id="PTHR11675">
    <property type="entry name" value="N-ACETYLGALACTOSAMINYLTRANSFERASE"/>
    <property type="match status" value="1"/>
</dbReference>
<dbReference type="Gene3D" id="2.80.10.50">
    <property type="match status" value="1"/>
</dbReference>
<dbReference type="Proteomes" id="UP000092461">
    <property type="component" value="Unassembled WGS sequence"/>
</dbReference>
<keyword evidence="7" id="KW-0808">Transferase</keyword>
<evidence type="ECO:0000256" key="18">
    <source>
        <dbReference type="ARBA" id="ARBA00050905"/>
    </source>
</evidence>
<name>A0A1B0CSQ6_LUTLO</name>
<evidence type="ECO:0000256" key="1">
    <source>
        <dbReference type="ARBA" id="ARBA00001936"/>
    </source>
</evidence>
<dbReference type="GO" id="GO:0006493">
    <property type="term" value="P:protein O-linked glycosylation"/>
    <property type="evidence" value="ECO:0007669"/>
    <property type="project" value="TreeGrafter"/>
</dbReference>
<evidence type="ECO:0000256" key="8">
    <source>
        <dbReference type="ARBA" id="ARBA00022692"/>
    </source>
</evidence>
<feature type="domain" description="Ricin B lectin" evidence="20">
    <location>
        <begin position="61"/>
        <end position="184"/>
    </location>
</feature>
<evidence type="ECO:0000256" key="16">
    <source>
        <dbReference type="ARBA" id="ARBA00023180"/>
    </source>
</evidence>
<dbReference type="AlphaFoldDB" id="A0A1B0CSQ6"/>
<keyword evidence="16" id="KW-0325">Glycoprotein</keyword>
<dbReference type="CDD" id="cd23433">
    <property type="entry name" value="beta-trefoil_Ricin_GALNT1-like"/>
    <property type="match status" value="1"/>
</dbReference>
<dbReference type="InterPro" id="IPR035992">
    <property type="entry name" value="Ricin_B-like_lectins"/>
</dbReference>
<keyword evidence="22" id="KW-1185">Reference proteome</keyword>
<sequence length="205" mass="23392">MEKILKKINGCFFSLGGGTGARKASAGDVSGRRALREKLKCKSFRWYLENIYPESQMPLDYYYLGDIRNVETDNCLDTMGRKSGEKIGSSYCHGLGGNQVFAYTKRHQIMSDDNCLDAAHAMGPVNLVRCHGMQGNQEWVYDNEDLTIKHVNSGNCLTRPTREDPSMPLLRPCNYSRGQQWRMTSQFKWQANGHDHDQENDIERT</sequence>
<evidence type="ECO:0000256" key="4">
    <source>
        <dbReference type="ARBA" id="ARBA00005680"/>
    </source>
</evidence>
<keyword evidence="17" id="KW-0464">Manganese</keyword>
<keyword evidence="12" id="KW-1133">Transmembrane helix</keyword>
<dbReference type="GO" id="GO:0046872">
    <property type="term" value="F:metal ion binding"/>
    <property type="evidence" value="ECO:0007669"/>
    <property type="project" value="UniProtKB-KW"/>
</dbReference>
<dbReference type="InterPro" id="IPR000772">
    <property type="entry name" value="Ricin_B_lectin"/>
</dbReference>
<evidence type="ECO:0000256" key="12">
    <source>
        <dbReference type="ARBA" id="ARBA00022989"/>
    </source>
</evidence>
<dbReference type="SMART" id="SM00458">
    <property type="entry name" value="RICIN"/>
    <property type="match status" value="1"/>
</dbReference>
<accession>A0A1B0CSQ6</accession>
<keyword evidence="13" id="KW-0333">Golgi apparatus</keyword>
<evidence type="ECO:0000256" key="10">
    <source>
        <dbReference type="ARBA" id="ARBA00022734"/>
    </source>
</evidence>
<reference evidence="21" key="1">
    <citation type="submission" date="2020-05" db="UniProtKB">
        <authorList>
            <consortium name="EnsemblMetazoa"/>
        </authorList>
    </citation>
    <scope>IDENTIFICATION</scope>
    <source>
        <strain evidence="21">Jacobina</strain>
    </source>
</reference>
<evidence type="ECO:0000256" key="13">
    <source>
        <dbReference type="ARBA" id="ARBA00023034"/>
    </source>
</evidence>
<evidence type="ECO:0000256" key="7">
    <source>
        <dbReference type="ARBA" id="ARBA00022679"/>
    </source>
</evidence>
<comment type="catalytic activity">
    <reaction evidence="19">
        <text>L-seryl-[protein] + UDP-N-acetyl-alpha-D-galactosamine = a 3-O-[N-acetyl-alpha-D-galactosaminyl]-L-seryl-[protein] + UDP + H(+)</text>
        <dbReference type="Rhea" id="RHEA:23956"/>
        <dbReference type="Rhea" id="RHEA-COMP:9863"/>
        <dbReference type="Rhea" id="RHEA-COMP:12788"/>
        <dbReference type="ChEBI" id="CHEBI:15378"/>
        <dbReference type="ChEBI" id="CHEBI:29999"/>
        <dbReference type="ChEBI" id="CHEBI:53604"/>
        <dbReference type="ChEBI" id="CHEBI:58223"/>
        <dbReference type="ChEBI" id="CHEBI:67138"/>
        <dbReference type="EC" id="2.4.1.41"/>
    </reaction>
</comment>
<evidence type="ECO:0000256" key="3">
    <source>
        <dbReference type="ARBA" id="ARBA00004922"/>
    </source>
</evidence>
<evidence type="ECO:0000256" key="15">
    <source>
        <dbReference type="ARBA" id="ARBA00023157"/>
    </source>
</evidence>
<dbReference type="VEuPathDB" id="VectorBase:LLONM1_005129"/>
<evidence type="ECO:0000256" key="6">
    <source>
        <dbReference type="ARBA" id="ARBA00022676"/>
    </source>
</evidence>
<proteinExistence type="inferred from homology"/>
<evidence type="ECO:0000256" key="5">
    <source>
        <dbReference type="ARBA" id="ARBA00012644"/>
    </source>
</evidence>
<keyword evidence="10" id="KW-0430">Lectin</keyword>
<keyword evidence="15" id="KW-1015">Disulfide bond</keyword>
<protein>
    <recommendedName>
        <fullName evidence="5">polypeptide N-acetylgalactosaminyltransferase</fullName>
        <ecNumber evidence="5">2.4.1.41</ecNumber>
    </recommendedName>
</protein>
<dbReference type="VEuPathDB" id="VectorBase:LLOJ007905"/>
<comment type="similarity">
    <text evidence="4">Belongs to the glycosyltransferase 2 family. GalNAc-T subfamily.</text>
</comment>
<dbReference type="GO" id="GO:0004653">
    <property type="term" value="F:polypeptide N-acetylgalactosaminyltransferase activity"/>
    <property type="evidence" value="ECO:0007669"/>
    <property type="project" value="UniProtKB-EC"/>
</dbReference>
<dbReference type="GO" id="GO:0000139">
    <property type="term" value="C:Golgi membrane"/>
    <property type="evidence" value="ECO:0007669"/>
    <property type="project" value="UniProtKB-SubCell"/>
</dbReference>
<keyword evidence="6" id="KW-0328">Glycosyltransferase</keyword>
<dbReference type="EMBL" id="AJWK01026384">
    <property type="status" value="NOT_ANNOTATED_CDS"/>
    <property type="molecule type" value="Genomic_DNA"/>
</dbReference>
<evidence type="ECO:0000256" key="2">
    <source>
        <dbReference type="ARBA" id="ARBA00004323"/>
    </source>
</evidence>
<keyword evidence="9" id="KW-0479">Metal-binding</keyword>
<dbReference type="EC" id="2.4.1.41" evidence="5"/>
<dbReference type="EnsemblMetazoa" id="LLOJ007905-RA">
    <property type="protein sequence ID" value="LLOJ007905-PA"/>
    <property type="gene ID" value="LLOJ007905"/>
</dbReference>
<dbReference type="Pfam" id="PF00652">
    <property type="entry name" value="Ricin_B_lectin"/>
    <property type="match status" value="1"/>
</dbReference>
<evidence type="ECO:0000259" key="20">
    <source>
        <dbReference type="SMART" id="SM00458"/>
    </source>
</evidence>
<evidence type="ECO:0000256" key="14">
    <source>
        <dbReference type="ARBA" id="ARBA00023136"/>
    </source>
</evidence>
<evidence type="ECO:0000256" key="11">
    <source>
        <dbReference type="ARBA" id="ARBA00022968"/>
    </source>
</evidence>
<dbReference type="PANTHER" id="PTHR11675:SF101">
    <property type="entry name" value="POLYPEPTIDE N-ACETYLGALACTOSAMINYLTRANSFERASE 5"/>
    <property type="match status" value="1"/>
</dbReference>
<evidence type="ECO:0000256" key="19">
    <source>
        <dbReference type="ARBA" id="ARBA00052209"/>
    </source>
</evidence>